<dbReference type="Proteomes" id="UP001303373">
    <property type="component" value="Chromosome 2"/>
</dbReference>
<dbReference type="InterPro" id="IPR002625">
    <property type="entry name" value="Smr_dom"/>
</dbReference>
<evidence type="ECO:0000256" key="1">
    <source>
        <dbReference type="SAM" id="MobiDB-lite"/>
    </source>
</evidence>
<keyword evidence="4" id="KW-1185">Reference proteome</keyword>
<dbReference type="AlphaFoldDB" id="A0AAQ3LYN4"/>
<dbReference type="InterPro" id="IPR058864">
    <property type="entry name" value="UBA_10"/>
</dbReference>
<dbReference type="GO" id="GO:0004519">
    <property type="term" value="F:endonuclease activity"/>
    <property type="evidence" value="ECO:0007669"/>
    <property type="project" value="TreeGrafter"/>
</dbReference>
<feature type="domain" description="Smr" evidence="2">
    <location>
        <begin position="442"/>
        <end position="529"/>
    </location>
</feature>
<evidence type="ECO:0000313" key="4">
    <source>
        <dbReference type="Proteomes" id="UP001303373"/>
    </source>
</evidence>
<evidence type="ECO:0000313" key="3">
    <source>
        <dbReference type="EMBL" id="WPG98253.1"/>
    </source>
</evidence>
<protein>
    <recommendedName>
        <fullName evidence="2">Smr domain-containing protein</fullName>
    </recommendedName>
</protein>
<evidence type="ECO:0000259" key="2">
    <source>
        <dbReference type="PROSITE" id="PS50828"/>
    </source>
</evidence>
<dbReference type="PROSITE" id="PS50828">
    <property type="entry name" value="SMR"/>
    <property type="match status" value="1"/>
</dbReference>
<dbReference type="InterPro" id="IPR052772">
    <property type="entry name" value="Endo/PolyKinase_Domain-Protein"/>
</dbReference>
<dbReference type="InterPro" id="IPR036063">
    <property type="entry name" value="Smr_dom_sf"/>
</dbReference>
<sequence>MDNPLQRLESEYCPPLDPALLSAILSDYDLRSATAIQDARATLDALKEAAILEETAGFDPSGTGGAQDGKREESSPDTTSGSVSRETDLTSFSNGGSLLELEGYKSDENGVVGTAEDLERLDDETKVRLLQEVFGDRVSKYSIQHTLKKYRGKWQGTMEELLNHVYFNEGQTGDDGVKIAAKGIDGFSEDNVIRRKRKGKGKKGNLSINEVHVTPSRTASLTSTPNRWDSSREEVDFIAARLPFTKSIVHSTYFEQSGSLRQTIRSLLKSSMEEIKVVVDDDAVIDLHIHELQREYSDEDPENIATVVRLTHPSMKDAREIATALTAKPEVDKSGEVRIVPQYTPYKEESDVVPRAASHVATCFAGSADVDHSAQVGKHSAWRATALSQARAAQRKAKSDRLMSGAGAYYREVYQESTALLSGSVAAAADELAARQSSETQVDLHGIDVLNGVRIARQKVNAWWNDLGEGRVNGRLGAGDRAAGFKIIVGAGRHSEGGKSKLGPAVTKALQSEGWKLENAGAVIIVKGKAKR</sequence>
<feature type="compositionally biased region" description="Polar residues" evidence="1">
    <location>
        <begin position="76"/>
        <end position="94"/>
    </location>
</feature>
<organism evidence="3 4">
    <name type="scientific">Acrodontium crateriforme</name>
    <dbReference type="NCBI Taxonomy" id="150365"/>
    <lineage>
        <taxon>Eukaryota</taxon>
        <taxon>Fungi</taxon>
        <taxon>Dikarya</taxon>
        <taxon>Ascomycota</taxon>
        <taxon>Pezizomycotina</taxon>
        <taxon>Dothideomycetes</taxon>
        <taxon>Dothideomycetidae</taxon>
        <taxon>Mycosphaerellales</taxon>
        <taxon>Teratosphaeriaceae</taxon>
        <taxon>Acrodontium</taxon>
    </lineage>
</organism>
<dbReference type="Pfam" id="PF26286">
    <property type="entry name" value="UBA_10"/>
    <property type="match status" value="1"/>
</dbReference>
<proteinExistence type="predicted"/>
<dbReference type="SUPFAM" id="SSF160443">
    <property type="entry name" value="SMR domain-like"/>
    <property type="match status" value="1"/>
</dbReference>
<dbReference type="PANTHER" id="PTHR46535:SF1">
    <property type="entry name" value="NEDD4-BINDING PROTEIN 2"/>
    <property type="match status" value="1"/>
</dbReference>
<accession>A0AAQ3LYN4</accession>
<dbReference type="PANTHER" id="PTHR46535">
    <property type="entry name" value="NEDD4-BINDING PROTEIN 2"/>
    <property type="match status" value="1"/>
</dbReference>
<dbReference type="Gene3D" id="3.30.1370.110">
    <property type="match status" value="1"/>
</dbReference>
<dbReference type="SMART" id="SM00463">
    <property type="entry name" value="SMR"/>
    <property type="match status" value="1"/>
</dbReference>
<dbReference type="EMBL" id="CP138581">
    <property type="protein sequence ID" value="WPG98253.1"/>
    <property type="molecule type" value="Genomic_DNA"/>
</dbReference>
<feature type="region of interest" description="Disordered" evidence="1">
    <location>
        <begin position="54"/>
        <end position="94"/>
    </location>
</feature>
<name>A0AAQ3LYN4_9PEZI</name>
<dbReference type="GO" id="GO:0005634">
    <property type="term" value="C:nucleus"/>
    <property type="evidence" value="ECO:0007669"/>
    <property type="project" value="TreeGrafter"/>
</dbReference>
<reference evidence="3 4" key="1">
    <citation type="submission" date="2023-11" db="EMBL/GenBank/DDBJ databases">
        <title>An acidophilic fungus is an integral part of prey digestion in a carnivorous sundew plant.</title>
        <authorList>
            <person name="Tsai I.J."/>
        </authorList>
    </citation>
    <scope>NUCLEOTIDE SEQUENCE [LARGE SCALE GENOMIC DNA]</scope>
    <source>
        <strain evidence="3">169a</strain>
    </source>
</reference>
<gene>
    <name evidence="3" type="ORF">R9X50_00104100</name>
</gene>